<dbReference type="Gene3D" id="3.90.226.10">
    <property type="entry name" value="2-enoyl-CoA Hydratase, Chain A, domain 1"/>
    <property type="match status" value="1"/>
</dbReference>
<protein>
    <submittedName>
        <fullName evidence="4">Enoyl-CoA hydratase/isomerase family protein</fullName>
    </submittedName>
</protein>
<dbReference type="InterPro" id="IPR001753">
    <property type="entry name" value="Enoyl-CoA_hydra/iso"/>
</dbReference>
<dbReference type="AlphaFoldDB" id="A0A939J7R8"/>
<evidence type="ECO:0000256" key="2">
    <source>
        <dbReference type="ARBA" id="ARBA00023239"/>
    </source>
</evidence>
<dbReference type="GO" id="GO:0006635">
    <property type="term" value="P:fatty acid beta-oxidation"/>
    <property type="evidence" value="ECO:0007669"/>
    <property type="project" value="TreeGrafter"/>
</dbReference>
<comment type="similarity">
    <text evidence="1 3">Belongs to the enoyl-CoA hydratase/isomerase family.</text>
</comment>
<dbReference type="InterPro" id="IPR018376">
    <property type="entry name" value="Enoyl-CoA_hyd/isom_CS"/>
</dbReference>
<proteinExistence type="inferred from homology"/>
<dbReference type="PANTHER" id="PTHR11941">
    <property type="entry name" value="ENOYL-COA HYDRATASE-RELATED"/>
    <property type="match status" value="1"/>
</dbReference>
<dbReference type="PROSITE" id="PS00166">
    <property type="entry name" value="ENOYL_COA_HYDRATASE"/>
    <property type="match status" value="1"/>
</dbReference>
<dbReference type="PANTHER" id="PTHR11941:SF54">
    <property type="entry name" value="ENOYL-COA HYDRATASE, MITOCHONDRIAL"/>
    <property type="match status" value="1"/>
</dbReference>
<dbReference type="FunFam" id="3.90.226.10:FF:000009">
    <property type="entry name" value="Carnitinyl-CoA dehydratase"/>
    <property type="match status" value="1"/>
</dbReference>
<name>A0A939J7R8_9BACT</name>
<dbReference type="CDD" id="cd06558">
    <property type="entry name" value="crotonase-like"/>
    <property type="match status" value="1"/>
</dbReference>
<gene>
    <name evidence="4" type="ORF">J0X19_03550</name>
</gene>
<evidence type="ECO:0000313" key="4">
    <source>
        <dbReference type="EMBL" id="MBO0357009.1"/>
    </source>
</evidence>
<keyword evidence="5" id="KW-1185">Reference proteome</keyword>
<accession>A0A939J7R8</accession>
<dbReference type="Pfam" id="PF00378">
    <property type="entry name" value="ECH_1"/>
    <property type="match status" value="1"/>
</dbReference>
<evidence type="ECO:0000256" key="1">
    <source>
        <dbReference type="ARBA" id="ARBA00005254"/>
    </source>
</evidence>
<organism evidence="4 5">
    <name type="scientific">Hymenobacter telluris</name>
    <dbReference type="NCBI Taxonomy" id="2816474"/>
    <lineage>
        <taxon>Bacteria</taxon>
        <taxon>Pseudomonadati</taxon>
        <taxon>Bacteroidota</taxon>
        <taxon>Cytophagia</taxon>
        <taxon>Cytophagales</taxon>
        <taxon>Hymenobacteraceae</taxon>
        <taxon>Hymenobacter</taxon>
    </lineage>
</organism>
<dbReference type="InterPro" id="IPR029045">
    <property type="entry name" value="ClpP/crotonase-like_dom_sf"/>
</dbReference>
<comment type="caution">
    <text evidence="4">The sequence shown here is derived from an EMBL/GenBank/DDBJ whole genome shotgun (WGS) entry which is preliminary data.</text>
</comment>
<dbReference type="RefSeq" id="WP_206981192.1">
    <property type="nucleotide sequence ID" value="NZ_JAFLQZ010000002.1"/>
</dbReference>
<dbReference type="Gene3D" id="1.10.12.10">
    <property type="entry name" value="Lyase 2-enoyl-coa Hydratase, Chain A, domain 2"/>
    <property type="match status" value="1"/>
</dbReference>
<keyword evidence="2" id="KW-0456">Lyase</keyword>
<sequence>MASFENLLYDLDTTSGILTLTLNRPTKLNALNGATISEIGKAMQQALDDQQVRGIILTGSGDKAFVAGADIAELAALSEPLARRASEQGQEVFCMIEESPKPVVAAVNGFALGGGCELAMACHLRIAAENARFGQPEVNLGLIPGYGGTQRLTQLIGKGKALELMLTADMVKADEALRLGLVNHVVPAAELLTFTRELLSRILSKAPLAVGLVIDSVNAYFADERHGYQTEANAFARCFASDDFKEGTQAFLEKRPAAFTGK</sequence>
<evidence type="ECO:0000313" key="5">
    <source>
        <dbReference type="Proteomes" id="UP000664144"/>
    </source>
</evidence>
<dbReference type="InterPro" id="IPR014748">
    <property type="entry name" value="Enoyl-CoA_hydra_C"/>
</dbReference>
<dbReference type="GO" id="GO:0016829">
    <property type="term" value="F:lyase activity"/>
    <property type="evidence" value="ECO:0007669"/>
    <property type="project" value="UniProtKB-KW"/>
</dbReference>
<dbReference type="SUPFAM" id="SSF52096">
    <property type="entry name" value="ClpP/crotonase"/>
    <property type="match status" value="1"/>
</dbReference>
<reference evidence="4" key="1">
    <citation type="submission" date="2021-03" db="EMBL/GenBank/DDBJ databases">
        <authorList>
            <person name="Kim M.K."/>
        </authorList>
    </citation>
    <scope>NUCLEOTIDE SEQUENCE</scope>
    <source>
        <strain evidence="4">BT186</strain>
    </source>
</reference>
<evidence type="ECO:0000256" key="3">
    <source>
        <dbReference type="RuleBase" id="RU003707"/>
    </source>
</evidence>
<dbReference type="EMBL" id="JAFLQZ010000002">
    <property type="protein sequence ID" value="MBO0357009.1"/>
    <property type="molecule type" value="Genomic_DNA"/>
</dbReference>
<dbReference type="Proteomes" id="UP000664144">
    <property type="component" value="Unassembled WGS sequence"/>
</dbReference>